<evidence type="ECO:0000256" key="4">
    <source>
        <dbReference type="ARBA" id="ARBA00023015"/>
    </source>
</evidence>
<evidence type="ECO:0000256" key="10">
    <source>
        <dbReference type="SAM" id="MobiDB-lite"/>
    </source>
</evidence>
<organism evidence="11 12">
    <name type="scientific">Lineolata rhizophorae</name>
    <dbReference type="NCBI Taxonomy" id="578093"/>
    <lineage>
        <taxon>Eukaryota</taxon>
        <taxon>Fungi</taxon>
        <taxon>Dikarya</taxon>
        <taxon>Ascomycota</taxon>
        <taxon>Pezizomycotina</taxon>
        <taxon>Dothideomycetes</taxon>
        <taxon>Dothideomycetes incertae sedis</taxon>
        <taxon>Lineolatales</taxon>
        <taxon>Lineolataceae</taxon>
        <taxon>Lineolata</taxon>
    </lineage>
</organism>
<dbReference type="InterPro" id="IPR019364">
    <property type="entry name" value="Mediatior_Med8_fun/met"/>
</dbReference>
<dbReference type="Pfam" id="PF10232">
    <property type="entry name" value="Med8"/>
    <property type="match status" value="1"/>
</dbReference>
<evidence type="ECO:0000313" key="11">
    <source>
        <dbReference type="EMBL" id="KAF2453881.1"/>
    </source>
</evidence>
<feature type="region of interest" description="Disordered" evidence="10">
    <location>
        <begin position="165"/>
        <end position="206"/>
    </location>
</feature>
<dbReference type="Proteomes" id="UP000799766">
    <property type="component" value="Unassembled WGS sequence"/>
</dbReference>
<keyword evidence="4 9" id="KW-0805">Transcription regulation</keyword>
<dbReference type="AlphaFoldDB" id="A0A6A6NQ67"/>
<evidence type="ECO:0000256" key="9">
    <source>
        <dbReference type="RuleBase" id="RU364144"/>
    </source>
</evidence>
<gene>
    <name evidence="9" type="primary">MED8</name>
    <name evidence="11" type="ORF">BDY21DRAFT_354397</name>
</gene>
<comment type="subunit">
    <text evidence="9">Component of the Mediator complex.</text>
</comment>
<accession>A0A6A6NQ67</accession>
<keyword evidence="7 9" id="KW-0539">Nucleus</keyword>
<dbReference type="GO" id="GO:0070847">
    <property type="term" value="C:core mediator complex"/>
    <property type="evidence" value="ECO:0007669"/>
    <property type="project" value="TreeGrafter"/>
</dbReference>
<dbReference type="GO" id="GO:0000978">
    <property type="term" value="F:RNA polymerase II cis-regulatory region sequence-specific DNA binding"/>
    <property type="evidence" value="ECO:0007669"/>
    <property type="project" value="TreeGrafter"/>
</dbReference>
<reference evidence="11" key="1">
    <citation type="journal article" date="2020" name="Stud. Mycol.">
        <title>101 Dothideomycetes genomes: a test case for predicting lifestyles and emergence of pathogens.</title>
        <authorList>
            <person name="Haridas S."/>
            <person name="Albert R."/>
            <person name="Binder M."/>
            <person name="Bloem J."/>
            <person name="Labutti K."/>
            <person name="Salamov A."/>
            <person name="Andreopoulos B."/>
            <person name="Baker S."/>
            <person name="Barry K."/>
            <person name="Bills G."/>
            <person name="Bluhm B."/>
            <person name="Cannon C."/>
            <person name="Castanera R."/>
            <person name="Culley D."/>
            <person name="Daum C."/>
            <person name="Ezra D."/>
            <person name="Gonzalez J."/>
            <person name="Henrissat B."/>
            <person name="Kuo A."/>
            <person name="Liang C."/>
            <person name="Lipzen A."/>
            <person name="Lutzoni F."/>
            <person name="Magnuson J."/>
            <person name="Mondo S."/>
            <person name="Nolan M."/>
            <person name="Ohm R."/>
            <person name="Pangilinan J."/>
            <person name="Park H.-J."/>
            <person name="Ramirez L."/>
            <person name="Alfaro M."/>
            <person name="Sun H."/>
            <person name="Tritt A."/>
            <person name="Yoshinaga Y."/>
            <person name="Zwiers L.-H."/>
            <person name="Turgeon B."/>
            <person name="Goodwin S."/>
            <person name="Spatafora J."/>
            <person name="Crous P."/>
            <person name="Grigoriev I."/>
        </authorList>
    </citation>
    <scope>NUCLEOTIDE SEQUENCE</scope>
    <source>
        <strain evidence="11">ATCC 16933</strain>
    </source>
</reference>
<comment type="similarity">
    <text evidence="2 9">Belongs to the Mediator complex subunit 8 family.</text>
</comment>
<dbReference type="PANTHER" id="PTHR13074:SF9">
    <property type="entry name" value="MEDIATOR OF RNA POLYMERASE II TRANSCRIPTION SUBUNIT 8"/>
    <property type="match status" value="1"/>
</dbReference>
<proteinExistence type="inferred from homology"/>
<feature type="compositionally biased region" description="Acidic residues" evidence="10">
    <location>
        <begin position="165"/>
        <end position="185"/>
    </location>
</feature>
<keyword evidence="12" id="KW-1185">Reference proteome</keyword>
<dbReference type="GO" id="GO:0016592">
    <property type="term" value="C:mediator complex"/>
    <property type="evidence" value="ECO:0007669"/>
    <property type="project" value="InterPro"/>
</dbReference>
<evidence type="ECO:0000313" key="12">
    <source>
        <dbReference type="Proteomes" id="UP000799766"/>
    </source>
</evidence>
<sequence length="240" mass="26130">MSYPTNATSDEIKGLEATRQRLTQLVQSLNSLQSLLHQQELLPPWPALQQQSSVVAHHLRALTQTLQAHSTFLSSAHVYPDASTYPGRAQENLLNQLLRKRNDPAVEEWVAQGKELGEKLLEGSAEAADGQTELLEQDDLAELWEWAGPAANEVAKVVLFESGGDDLMDEDEDEDEEGSEAEAEAEGAGGGAAAKVGEEREKGKAVGVVEQPMMSLEDLYRFMSTGGEARAPRVVPVARR</sequence>
<evidence type="ECO:0000256" key="6">
    <source>
        <dbReference type="ARBA" id="ARBA00023163"/>
    </source>
</evidence>
<dbReference type="OrthoDB" id="5329317at2759"/>
<dbReference type="GO" id="GO:0006357">
    <property type="term" value="P:regulation of transcription by RNA polymerase II"/>
    <property type="evidence" value="ECO:0007669"/>
    <property type="project" value="InterPro"/>
</dbReference>
<dbReference type="Gene3D" id="6.10.250.2610">
    <property type="match status" value="1"/>
</dbReference>
<protein>
    <recommendedName>
        <fullName evidence="3 9">Mediator of RNA polymerase II transcription subunit 8</fullName>
    </recommendedName>
    <alternativeName>
        <fullName evidence="8 9">Mediator complex subunit 8</fullName>
    </alternativeName>
</protein>
<evidence type="ECO:0000256" key="5">
    <source>
        <dbReference type="ARBA" id="ARBA00023159"/>
    </source>
</evidence>
<evidence type="ECO:0000256" key="3">
    <source>
        <dbReference type="ARBA" id="ARBA00020637"/>
    </source>
</evidence>
<evidence type="ECO:0000256" key="8">
    <source>
        <dbReference type="ARBA" id="ARBA00031261"/>
    </source>
</evidence>
<name>A0A6A6NQ67_9PEZI</name>
<keyword evidence="5 9" id="KW-0010">Activator</keyword>
<dbReference type="GO" id="GO:0003712">
    <property type="term" value="F:transcription coregulator activity"/>
    <property type="evidence" value="ECO:0007669"/>
    <property type="project" value="InterPro"/>
</dbReference>
<comment type="function">
    <text evidence="9">Component of the Mediator complex, a coactivator involved in the regulated transcription of nearly all RNA polymerase II-dependent genes. Mediator functions as a bridge to convey information from gene-specific regulatory proteins to the basal RNA polymerase II transcription machinery. Mediator is recruited to promoters by direct interactions with regulatory proteins and serves as a scaffold for the assembly of a functional preinitiation complex with RNA polymerase II and the general transcription factors.</text>
</comment>
<comment type="subcellular location">
    <subcellularLocation>
        <location evidence="1 9">Nucleus</location>
    </subcellularLocation>
</comment>
<dbReference type="EMBL" id="MU001694">
    <property type="protein sequence ID" value="KAF2453881.1"/>
    <property type="molecule type" value="Genomic_DNA"/>
</dbReference>
<evidence type="ECO:0000256" key="1">
    <source>
        <dbReference type="ARBA" id="ARBA00004123"/>
    </source>
</evidence>
<dbReference type="Gene3D" id="1.20.58.1710">
    <property type="match status" value="1"/>
</dbReference>
<keyword evidence="6 9" id="KW-0804">Transcription</keyword>
<evidence type="ECO:0000256" key="7">
    <source>
        <dbReference type="ARBA" id="ARBA00023242"/>
    </source>
</evidence>
<evidence type="ECO:0000256" key="2">
    <source>
        <dbReference type="ARBA" id="ARBA00005716"/>
    </source>
</evidence>
<dbReference type="PANTHER" id="PTHR13074">
    <property type="entry name" value="MEDIATOR OF RNA POLYMERASE II TRANSCRIPTION SUBUNIT 8"/>
    <property type="match status" value="1"/>
</dbReference>